<evidence type="ECO:0000256" key="7">
    <source>
        <dbReference type="ARBA" id="ARBA00022723"/>
    </source>
</evidence>
<feature type="domain" description="Pyruvate kinase C-terminal" evidence="18">
    <location>
        <begin position="426"/>
        <end position="544"/>
    </location>
</feature>
<keyword evidence="12" id="KW-0630">Potassium</keyword>
<protein>
    <recommendedName>
        <fullName evidence="5 15">Pyruvate kinase</fullName>
        <ecNumber evidence="5 15">2.7.1.40</ecNumber>
    </recommendedName>
</protein>
<evidence type="ECO:0000256" key="1">
    <source>
        <dbReference type="ARBA" id="ARBA00001946"/>
    </source>
</evidence>
<dbReference type="InterPro" id="IPR015813">
    <property type="entry name" value="Pyrv/PenolPyrv_kinase-like_dom"/>
</dbReference>
<dbReference type="NCBIfam" id="NF004978">
    <property type="entry name" value="PRK06354.1"/>
    <property type="match status" value="1"/>
</dbReference>
<dbReference type="NCBIfam" id="NF004491">
    <property type="entry name" value="PRK05826.1"/>
    <property type="match status" value="1"/>
</dbReference>
<dbReference type="EC" id="2.7.1.40" evidence="5 15"/>
<comment type="catalytic activity">
    <reaction evidence="15">
        <text>pyruvate + ATP = phosphoenolpyruvate + ADP + H(+)</text>
        <dbReference type="Rhea" id="RHEA:18157"/>
        <dbReference type="ChEBI" id="CHEBI:15361"/>
        <dbReference type="ChEBI" id="CHEBI:15378"/>
        <dbReference type="ChEBI" id="CHEBI:30616"/>
        <dbReference type="ChEBI" id="CHEBI:58702"/>
        <dbReference type="ChEBI" id="CHEBI:456216"/>
        <dbReference type="EC" id="2.7.1.40"/>
    </reaction>
</comment>
<dbReference type="FunFam" id="2.40.33.10:FF:000023">
    <property type="entry name" value="Pyruvate kinase PKM"/>
    <property type="match status" value="1"/>
</dbReference>
<evidence type="ECO:0000256" key="8">
    <source>
        <dbReference type="ARBA" id="ARBA00022741"/>
    </source>
</evidence>
<gene>
    <name evidence="19" type="primary">pkmb</name>
</gene>
<evidence type="ECO:0000313" key="20">
    <source>
        <dbReference type="Proteomes" id="UP000472270"/>
    </source>
</evidence>
<comment type="similarity">
    <text evidence="4 15">Belongs to the pyruvate kinase family.</text>
</comment>
<keyword evidence="11 15" id="KW-0460">Magnesium</keyword>
<reference evidence="19" key="2">
    <citation type="submission" date="2025-09" db="UniProtKB">
        <authorList>
            <consortium name="Ensembl"/>
        </authorList>
    </citation>
    <scope>IDENTIFICATION</scope>
</reference>
<dbReference type="PRINTS" id="PR01050">
    <property type="entry name" value="PYRUVTKNASE"/>
</dbReference>
<keyword evidence="6 15" id="KW-0808">Transferase</keyword>
<dbReference type="InterPro" id="IPR040442">
    <property type="entry name" value="Pyrv_kinase-like_dom_sf"/>
</dbReference>
<evidence type="ECO:0000256" key="14">
    <source>
        <dbReference type="ARBA" id="ARBA00023317"/>
    </source>
</evidence>
<feature type="domain" description="Pyruvate kinase barrel" evidence="17">
    <location>
        <begin position="63"/>
        <end position="391"/>
    </location>
</feature>
<evidence type="ECO:0000256" key="4">
    <source>
        <dbReference type="ARBA" id="ARBA00008663"/>
    </source>
</evidence>
<dbReference type="InterPro" id="IPR018209">
    <property type="entry name" value="Pyrv_Knase_AS"/>
</dbReference>
<evidence type="ECO:0000256" key="3">
    <source>
        <dbReference type="ARBA" id="ARBA00004997"/>
    </source>
</evidence>
<proteinExistence type="inferred from homology"/>
<feature type="region of interest" description="Disordered" evidence="16">
    <location>
        <begin position="1"/>
        <end position="25"/>
    </location>
</feature>
<evidence type="ECO:0000259" key="17">
    <source>
        <dbReference type="Pfam" id="PF00224"/>
    </source>
</evidence>
<dbReference type="GO" id="GO:0016301">
    <property type="term" value="F:kinase activity"/>
    <property type="evidence" value="ECO:0007669"/>
    <property type="project" value="UniProtKB-KW"/>
</dbReference>
<reference evidence="19" key="1">
    <citation type="submission" date="2025-08" db="UniProtKB">
        <authorList>
            <consortium name="Ensembl"/>
        </authorList>
    </citation>
    <scope>IDENTIFICATION</scope>
</reference>
<dbReference type="Gene3D" id="3.20.20.60">
    <property type="entry name" value="Phosphoenolpyruvate-binding domains"/>
    <property type="match status" value="1"/>
</dbReference>
<dbReference type="CDD" id="cd00288">
    <property type="entry name" value="Pyruvate_Kinase"/>
    <property type="match status" value="1"/>
</dbReference>
<dbReference type="NCBIfam" id="TIGR01064">
    <property type="entry name" value="pyruv_kin"/>
    <property type="match status" value="1"/>
</dbReference>
<dbReference type="Pfam" id="PF02887">
    <property type="entry name" value="PK_C"/>
    <property type="match status" value="1"/>
</dbReference>
<evidence type="ECO:0000256" key="13">
    <source>
        <dbReference type="ARBA" id="ARBA00023152"/>
    </source>
</evidence>
<dbReference type="UniPathway" id="UPA00109">
    <property type="reaction ID" value="UER00188"/>
</dbReference>
<sequence length="547" mass="60135">MQIFPQSDVGMLGRVRTSPPAMSQTKTTGSAFIQTQQMPAAMAETFLEHLCLLDIDSEPTVSRNTGIVCTIGPASRSVETLKEMIKSGMNVARMNFSHGTHEYHAETIKNAREAIESFGPGSIEYRPVAIALDTKGPEIRTGLIKGSGTEEVKLVKGNMIKLTLDDNFKDNCDENILWLDYKNITNVVQQGSHVYVDDGLISLKVKEIGEVQVQNGGMLGSKKGVNLPGANVDLPAVSEKDIQDLQFGVEQGVDMVFASFIRKAADVHAVRKVFGEKGKDIKIISKLENHEGVRKFDEILEASDGIMVARGDLGIEIPTEKVFLAQKMMIGRCNRIGKPIICATQMLESMIKKPRPTRAESSDVANAVLDGADCIMLSGETAKGEYPLESVRTQHQIAREAEAAMFHRQLFEELRRTTHLTRDPTESVAIGAVEASFKCCASAIIVLTKTGRSAQLLSRYRPRAPIMAVTRNGQTARQLHLYRGVIPILYTKPANDVWAEDVDLRVSFTLEIGKARKYFKSGDVLIVVTGWRPGSGYTNTMRIVVVP</sequence>
<keyword evidence="20" id="KW-1185">Reference proteome</keyword>
<keyword evidence="10" id="KW-0067">ATP-binding</keyword>
<dbReference type="SUPFAM" id="SSF50800">
    <property type="entry name" value="PK beta-barrel domain-like"/>
    <property type="match status" value="1"/>
</dbReference>
<accession>A0A673K3T4</accession>
<dbReference type="InterPro" id="IPR001697">
    <property type="entry name" value="Pyr_Knase"/>
</dbReference>
<dbReference type="GO" id="GO:0030955">
    <property type="term" value="F:potassium ion binding"/>
    <property type="evidence" value="ECO:0007669"/>
    <property type="project" value="InterPro"/>
</dbReference>
<dbReference type="SUPFAM" id="SSF51621">
    <property type="entry name" value="Phosphoenolpyruvate/pyruvate domain"/>
    <property type="match status" value="1"/>
</dbReference>
<keyword evidence="9 15" id="KW-0418">Kinase</keyword>
<evidence type="ECO:0000256" key="5">
    <source>
        <dbReference type="ARBA" id="ARBA00012142"/>
    </source>
</evidence>
<keyword evidence="8" id="KW-0547">Nucleotide-binding</keyword>
<evidence type="ECO:0000256" key="2">
    <source>
        <dbReference type="ARBA" id="ARBA00001958"/>
    </source>
</evidence>
<dbReference type="GO" id="GO:0005524">
    <property type="term" value="F:ATP binding"/>
    <property type="evidence" value="ECO:0007669"/>
    <property type="project" value="UniProtKB-KW"/>
</dbReference>
<name>A0A673K3T4_9TELE</name>
<keyword evidence="14" id="KW-0670">Pyruvate</keyword>
<evidence type="ECO:0000256" key="11">
    <source>
        <dbReference type="ARBA" id="ARBA00022842"/>
    </source>
</evidence>
<dbReference type="Gene3D" id="3.40.1380.20">
    <property type="entry name" value="Pyruvate kinase, C-terminal domain"/>
    <property type="match status" value="2"/>
</dbReference>
<dbReference type="InterPro" id="IPR015795">
    <property type="entry name" value="Pyrv_Knase_C"/>
</dbReference>
<evidence type="ECO:0000313" key="19">
    <source>
        <dbReference type="Ensembl" id="ENSSRHP00000057521.1"/>
    </source>
</evidence>
<evidence type="ECO:0000256" key="12">
    <source>
        <dbReference type="ARBA" id="ARBA00022958"/>
    </source>
</evidence>
<dbReference type="InterPro" id="IPR036918">
    <property type="entry name" value="Pyrv_Knase_C_sf"/>
</dbReference>
<dbReference type="AlphaFoldDB" id="A0A673K3T4"/>
<dbReference type="InterPro" id="IPR011037">
    <property type="entry name" value="Pyrv_Knase-like_insert_dom_sf"/>
</dbReference>
<dbReference type="PROSITE" id="PS00110">
    <property type="entry name" value="PYRUVATE_KINASE"/>
    <property type="match status" value="1"/>
</dbReference>
<dbReference type="PANTHER" id="PTHR11817">
    <property type="entry name" value="PYRUVATE KINASE"/>
    <property type="match status" value="1"/>
</dbReference>
<dbReference type="GO" id="GO:0000287">
    <property type="term" value="F:magnesium ion binding"/>
    <property type="evidence" value="ECO:0007669"/>
    <property type="project" value="InterPro"/>
</dbReference>
<comment type="pathway">
    <text evidence="3 15">Carbohydrate degradation; glycolysis; pyruvate from D-glyceraldehyde 3-phosphate: step 5/5.</text>
</comment>
<dbReference type="Pfam" id="PF00224">
    <property type="entry name" value="PK"/>
    <property type="match status" value="1"/>
</dbReference>
<comment type="cofactor">
    <cofactor evidence="1">
        <name>Mg(2+)</name>
        <dbReference type="ChEBI" id="CHEBI:18420"/>
    </cofactor>
</comment>
<evidence type="ECO:0000259" key="18">
    <source>
        <dbReference type="Pfam" id="PF02887"/>
    </source>
</evidence>
<organism evidence="19 20">
    <name type="scientific">Sinocyclocheilus rhinocerous</name>
    <dbReference type="NCBI Taxonomy" id="307959"/>
    <lineage>
        <taxon>Eukaryota</taxon>
        <taxon>Metazoa</taxon>
        <taxon>Chordata</taxon>
        <taxon>Craniata</taxon>
        <taxon>Vertebrata</taxon>
        <taxon>Euteleostomi</taxon>
        <taxon>Actinopterygii</taxon>
        <taxon>Neopterygii</taxon>
        <taxon>Teleostei</taxon>
        <taxon>Ostariophysi</taxon>
        <taxon>Cypriniformes</taxon>
        <taxon>Cyprinidae</taxon>
        <taxon>Cyprininae</taxon>
        <taxon>Sinocyclocheilus</taxon>
    </lineage>
</organism>
<dbReference type="GO" id="GO:0004743">
    <property type="term" value="F:pyruvate kinase activity"/>
    <property type="evidence" value="ECO:0007669"/>
    <property type="project" value="UniProtKB-EC"/>
</dbReference>
<evidence type="ECO:0000256" key="16">
    <source>
        <dbReference type="SAM" id="MobiDB-lite"/>
    </source>
</evidence>
<dbReference type="FunFam" id="3.40.1380.20:FF:000001">
    <property type="entry name" value="Pyruvate kinase"/>
    <property type="match status" value="1"/>
</dbReference>
<keyword evidence="13 15" id="KW-0324">Glycolysis</keyword>
<dbReference type="FunFam" id="3.20.20.60:FF:000025">
    <property type="entry name" value="Pyruvate kinase"/>
    <property type="match status" value="1"/>
</dbReference>
<dbReference type="Ensembl" id="ENSSRHT00000059125.1">
    <property type="protein sequence ID" value="ENSSRHP00000057521.1"/>
    <property type="gene ID" value="ENSSRHG00000027551.1"/>
</dbReference>
<dbReference type="SUPFAM" id="SSF52935">
    <property type="entry name" value="PK C-terminal domain-like"/>
    <property type="match status" value="1"/>
</dbReference>
<evidence type="ECO:0000256" key="9">
    <source>
        <dbReference type="ARBA" id="ARBA00022777"/>
    </source>
</evidence>
<dbReference type="Proteomes" id="UP000472270">
    <property type="component" value="Unassembled WGS sequence"/>
</dbReference>
<evidence type="ECO:0000256" key="10">
    <source>
        <dbReference type="ARBA" id="ARBA00022840"/>
    </source>
</evidence>
<comment type="cofactor">
    <cofactor evidence="2">
        <name>K(+)</name>
        <dbReference type="ChEBI" id="CHEBI:29103"/>
    </cofactor>
</comment>
<evidence type="ECO:0000256" key="6">
    <source>
        <dbReference type="ARBA" id="ARBA00022679"/>
    </source>
</evidence>
<keyword evidence="7" id="KW-0479">Metal-binding</keyword>
<dbReference type="InterPro" id="IPR015806">
    <property type="entry name" value="Pyrv_Knase_insert_dom_sf"/>
</dbReference>
<evidence type="ECO:0000256" key="15">
    <source>
        <dbReference type="RuleBase" id="RU000504"/>
    </source>
</evidence>
<dbReference type="InterPro" id="IPR015793">
    <property type="entry name" value="Pyrv_Knase_brl"/>
</dbReference>
<dbReference type="Gene3D" id="2.40.33.10">
    <property type="entry name" value="PK beta-barrel domain-like"/>
    <property type="match status" value="1"/>
</dbReference>